<dbReference type="EMBL" id="CP098502">
    <property type="protein sequence ID" value="UTI65639.1"/>
    <property type="molecule type" value="Genomic_DNA"/>
</dbReference>
<reference evidence="1 2" key="1">
    <citation type="submission" date="2022-06" db="EMBL/GenBank/DDBJ databases">
        <title>Paraconexibacter antarcticus.</title>
        <authorList>
            <person name="Kim C.S."/>
        </authorList>
    </citation>
    <scope>NUCLEOTIDE SEQUENCE [LARGE SCALE GENOMIC DNA]</scope>
    <source>
        <strain evidence="1 2">02-257</strain>
    </source>
</reference>
<organism evidence="1 2">
    <name type="scientific">Paraconexibacter antarcticus</name>
    <dbReference type="NCBI Taxonomy" id="2949664"/>
    <lineage>
        <taxon>Bacteria</taxon>
        <taxon>Bacillati</taxon>
        <taxon>Actinomycetota</taxon>
        <taxon>Thermoleophilia</taxon>
        <taxon>Solirubrobacterales</taxon>
        <taxon>Paraconexibacteraceae</taxon>
        <taxon>Paraconexibacter</taxon>
    </lineage>
</organism>
<proteinExistence type="predicted"/>
<dbReference type="RefSeq" id="WP_254572318.1">
    <property type="nucleotide sequence ID" value="NZ_CP098502.1"/>
</dbReference>
<protein>
    <submittedName>
        <fullName evidence="1">Uncharacterized protein</fullName>
    </submittedName>
</protein>
<accession>A0ABY5DXJ6</accession>
<evidence type="ECO:0000313" key="1">
    <source>
        <dbReference type="EMBL" id="UTI65639.1"/>
    </source>
</evidence>
<sequence length="115" mass="12970">MTTPFAKIYYDHDPRFVIGPMGYWAVGDEVVLHGGDCVIVTSLDLDGCAVAHRREHLDQVAFEKDCSFDEVMQSVSHVRTGWHPDNLNERQQQQCRDIAAAGARQRIEDEKRAAA</sequence>
<dbReference type="Proteomes" id="UP001056035">
    <property type="component" value="Chromosome"/>
</dbReference>
<evidence type="ECO:0000313" key="2">
    <source>
        <dbReference type="Proteomes" id="UP001056035"/>
    </source>
</evidence>
<gene>
    <name evidence="1" type="ORF">NBH00_05360</name>
</gene>
<name>A0ABY5DXJ6_9ACTN</name>
<keyword evidence="2" id="KW-1185">Reference proteome</keyword>